<evidence type="ECO:0000313" key="3">
    <source>
        <dbReference type="Proteomes" id="UP001305647"/>
    </source>
</evidence>
<dbReference type="InterPro" id="IPR021109">
    <property type="entry name" value="Peptidase_aspartic_dom_sf"/>
</dbReference>
<feature type="region of interest" description="Disordered" evidence="1">
    <location>
        <begin position="150"/>
        <end position="180"/>
    </location>
</feature>
<feature type="non-terminal residue" evidence="2">
    <location>
        <position position="180"/>
    </location>
</feature>
<reference evidence="2" key="2">
    <citation type="submission" date="2023-05" db="EMBL/GenBank/DDBJ databases">
        <authorList>
            <consortium name="Lawrence Berkeley National Laboratory"/>
            <person name="Steindorff A."/>
            <person name="Hensen N."/>
            <person name="Bonometti L."/>
            <person name="Westerberg I."/>
            <person name="Brannstrom I.O."/>
            <person name="Guillou S."/>
            <person name="Cros-Aarteil S."/>
            <person name="Calhoun S."/>
            <person name="Haridas S."/>
            <person name="Kuo A."/>
            <person name="Mondo S."/>
            <person name="Pangilinan J."/>
            <person name="Riley R."/>
            <person name="Labutti K."/>
            <person name="Andreopoulos B."/>
            <person name="Lipzen A."/>
            <person name="Chen C."/>
            <person name="Yanf M."/>
            <person name="Daum C."/>
            <person name="Ng V."/>
            <person name="Clum A."/>
            <person name="Ohm R."/>
            <person name="Martin F."/>
            <person name="Silar P."/>
            <person name="Natvig D."/>
            <person name="Lalanne C."/>
            <person name="Gautier V."/>
            <person name="Ament-Velasquez S.L."/>
            <person name="Kruys A."/>
            <person name="Hutchinson M.I."/>
            <person name="Powell A.J."/>
            <person name="Barry K."/>
            <person name="Miller A.N."/>
            <person name="Grigoriev I.V."/>
            <person name="Debuchy R."/>
            <person name="Gladieux P."/>
            <person name="Thoren M.H."/>
            <person name="Johannesson H."/>
        </authorList>
    </citation>
    <scope>NUCLEOTIDE SEQUENCE</scope>
    <source>
        <strain evidence="2">CBS 757.83</strain>
    </source>
</reference>
<comment type="caution">
    <text evidence="2">The sequence shown here is derived from an EMBL/GenBank/DDBJ whole genome shotgun (WGS) entry which is preliminary data.</text>
</comment>
<feature type="compositionally biased region" description="Basic and acidic residues" evidence="1">
    <location>
        <begin position="159"/>
        <end position="180"/>
    </location>
</feature>
<reference evidence="2" key="1">
    <citation type="journal article" date="2023" name="Mol. Phylogenet. Evol.">
        <title>Genome-scale phylogeny and comparative genomics of the fungal order Sordariales.</title>
        <authorList>
            <person name="Hensen N."/>
            <person name="Bonometti L."/>
            <person name="Westerberg I."/>
            <person name="Brannstrom I.O."/>
            <person name="Guillou S."/>
            <person name="Cros-Aarteil S."/>
            <person name="Calhoun S."/>
            <person name="Haridas S."/>
            <person name="Kuo A."/>
            <person name="Mondo S."/>
            <person name="Pangilinan J."/>
            <person name="Riley R."/>
            <person name="LaButti K."/>
            <person name="Andreopoulos B."/>
            <person name="Lipzen A."/>
            <person name="Chen C."/>
            <person name="Yan M."/>
            <person name="Daum C."/>
            <person name="Ng V."/>
            <person name="Clum A."/>
            <person name="Steindorff A."/>
            <person name="Ohm R.A."/>
            <person name="Martin F."/>
            <person name="Silar P."/>
            <person name="Natvig D.O."/>
            <person name="Lalanne C."/>
            <person name="Gautier V."/>
            <person name="Ament-Velasquez S.L."/>
            <person name="Kruys A."/>
            <person name="Hutchinson M.I."/>
            <person name="Powell A.J."/>
            <person name="Barry K."/>
            <person name="Miller A.N."/>
            <person name="Grigoriev I.V."/>
            <person name="Debuchy R."/>
            <person name="Gladieux P."/>
            <person name="Hiltunen Thoren M."/>
            <person name="Johannesson H."/>
        </authorList>
    </citation>
    <scope>NUCLEOTIDE SEQUENCE</scope>
    <source>
        <strain evidence="2">CBS 757.83</strain>
    </source>
</reference>
<organism evidence="2 3">
    <name type="scientific">Parathielavia hyrcaniae</name>
    <dbReference type="NCBI Taxonomy" id="113614"/>
    <lineage>
        <taxon>Eukaryota</taxon>
        <taxon>Fungi</taxon>
        <taxon>Dikarya</taxon>
        <taxon>Ascomycota</taxon>
        <taxon>Pezizomycotina</taxon>
        <taxon>Sordariomycetes</taxon>
        <taxon>Sordariomycetidae</taxon>
        <taxon>Sordariales</taxon>
        <taxon>Chaetomiaceae</taxon>
        <taxon>Parathielavia</taxon>
    </lineage>
</organism>
<keyword evidence="3" id="KW-1185">Reference proteome</keyword>
<dbReference type="AlphaFoldDB" id="A0AAN6PRD9"/>
<sequence>LSKLIGGSSFTIPVMVASNGIGIKIRALVDTGADGYLFIDRKASRRIAEKLQLKRQATERKIPVTNFEGKEGRAIDTALAADLWTDGNVERKAPLLEIELGHGHEAILGRMWMERHEILIDVRHRRLVWPPDRKRDDAIERVIAVPYGTLFPRPPNPKHQADAERRDRALDLQAERQEAQ</sequence>
<dbReference type="Proteomes" id="UP001305647">
    <property type="component" value="Unassembled WGS sequence"/>
</dbReference>
<dbReference type="Gene3D" id="2.40.70.10">
    <property type="entry name" value="Acid Proteases"/>
    <property type="match status" value="1"/>
</dbReference>
<gene>
    <name evidence="2" type="ORF">N658DRAFT_393552</name>
</gene>
<protein>
    <submittedName>
        <fullName evidence="2">Uncharacterized protein</fullName>
    </submittedName>
</protein>
<accession>A0AAN6PRD9</accession>
<proteinExistence type="predicted"/>
<feature type="non-terminal residue" evidence="2">
    <location>
        <position position="1"/>
    </location>
</feature>
<dbReference type="CDD" id="cd00303">
    <property type="entry name" value="retropepsin_like"/>
    <property type="match status" value="1"/>
</dbReference>
<evidence type="ECO:0000256" key="1">
    <source>
        <dbReference type="SAM" id="MobiDB-lite"/>
    </source>
</evidence>
<dbReference type="EMBL" id="MU863707">
    <property type="protein sequence ID" value="KAK4096564.1"/>
    <property type="molecule type" value="Genomic_DNA"/>
</dbReference>
<name>A0AAN6PRD9_9PEZI</name>
<evidence type="ECO:0000313" key="2">
    <source>
        <dbReference type="EMBL" id="KAK4096564.1"/>
    </source>
</evidence>